<name>A0A9Q0DJ28_9TELE</name>
<dbReference type="Proteomes" id="UP001148018">
    <property type="component" value="Unassembled WGS sequence"/>
</dbReference>
<comment type="caution">
    <text evidence="2">The sequence shown here is derived from an EMBL/GenBank/DDBJ whole genome shotgun (WGS) entry which is preliminary data.</text>
</comment>
<evidence type="ECO:0000313" key="3">
    <source>
        <dbReference type="Proteomes" id="UP001148018"/>
    </source>
</evidence>
<dbReference type="EMBL" id="JANIIK010000115">
    <property type="protein sequence ID" value="KAJ3589251.1"/>
    <property type="molecule type" value="Genomic_DNA"/>
</dbReference>
<dbReference type="OrthoDB" id="10626462at2759"/>
<accession>A0A9Q0DJ28</accession>
<feature type="region of interest" description="Disordered" evidence="1">
    <location>
        <begin position="63"/>
        <end position="114"/>
    </location>
</feature>
<proteinExistence type="predicted"/>
<evidence type="ECO:0000313" key="2">
    <source>
        <dbReference type="EMBL" id="KAJ3589251.1"/>
    </source>
</evidence>
<keyword evidence="3" id="KW-1185">Reference proteome</keyword>
<reference evidence="2" key="1">
    <citation type="submission" date="2022-07" db="EMBL/GenBank/DDBJ databases">
        <title>Chromosome-level genome of Muraenolepis orangiensis.</title>
        <authorList>
            <person name="Kim J."/>
        </authorList>
    </citation>
    <scope>NUCLEOTIDE SEQUENCE</scope>
    <source>
        <strain evidence="2">KU_S4_2022</strain>
        <tissue evidence="2">Muscle</tissue>
    </source>
</reference>
<feature type="region of interest" description="Disordered" evidence="1">
    <location>
        <begin position="1"/>
        <end position="24"/>
    </location>
</feature>
<dbReference type="AlphaFoldDB" id="A0A9Q0DJ28"/>
<evidence type="ECO:0000256" key="1">
    <source>
        <dbReference type="SAM" id="MobiDB-lite"/>
    </source>
</evidence>
<organism evidence="2 3">
    <name type="scientific">Muraenolepis orangiensis</name>
    <name type="common">Patagonian moray cod</name>
    <dbReference type="NCBI Taxonomy" id="630683"/>
    <lineage>
        <taxon>Eukaryota</taxon>
        <taxon>Metazoa</taxon>
        <taxon>Chordata</taxon>
        <taxon>Craniata</taxon>
        <taxon>Vertebrata</taxon>
        <taxon>Euteleostomi</taxon>
        <taxon>Actinopterygii</taxon>
        <taxon>Neopterygii</taxon>
        <taxon>Teleostei</taxon>
        <taxon>Neoteleostei</taxon>
        <taxon>Acanthomorphata</taxon>
        <taxon>Zeiogadaria</taxon>
        <taxon>Gadariae</taxon>
        <taxon>Gadiformes</taxon>
        <taxon>Muraenolepidoidei</taxon>
        <taxon>Muraenolepididae</taxon>
        <taxon>Muraenolepis</taxon>
    </lineage>
</organism>
<sequence length="114" mass="12388">MVPPSARPPASCVKQPMLSGSRPWNQRRWRCCTPRLRESARCRLVPGPGVAWKVAHLERALTPRPEPLGTVGGATRDSGGFAEGAGERTAPPPPPDCATRRPERCSSRMLPAIR</sequence>
<protein>
    <submittedName>
        <fullName evidence="2">Uncharacterized protein</fullName>
    </submittedName>
</protein>
<gene>
    <name evidence="2" type="ORF">NHX12_010097</name>
</gene>